<feature type="compositionally biased region" description="Low complexity" evidence="1">
    <location>
        <begin position="8"/>
        <end position="24"/>
    </location>
</feature>
<evidence type="ECO:0000256" key="1">
    <source>
        <dbReference type="SAM" id="MobiDB-lite"/>
    </source>
</evidence>
<evidence type="ECO:0000313" key="5">
    <source>
        <dbReference type="EMBL" id="MRG60048.1"/>
    </source>
</evidence>
<sequence>MQAAFSFTPGTTTARSIGTTTTSRSRPRRLRSLIGTLAAASLALSGGFALAIVAPAAPASAAVPAPFCPPDGGMPDIGPLPTYTDANVAVFAGDGLFVVEQRAEIEGLVLVTGDADIDKDPDGLLNVGSVGAGSGIVPPPGDPMFQVGGDLVVQPGNRIEVGAGIDGGGAVLAGGSIGGEIATNGAPATGGLGQTAAMAPNQGFQSVIDAASAELASEPSTGSTAVTGNTVSFTGTGTTDLEVFSISAAELAAATTVDFAGLSPEGPLVVNVFGAGAVSWAPNYFAIDGVRVDGPSGPGFGNAAARILWNFADTTDLDLLGTSQVMGSILAPGADAFVTASTNGRLHVGGDLTLGGAGAGAEHHNYPWNGGGGLGCGGFSAQKVVTGDGATLVPADTEFTLHYSYSDAEGQPVEGTLTLLADGTVAHGPRGIPDGTEVTFAEIDLPEVPGVTWGVPVIEPSTIVIGDGATARVTVTNTAETAGEVGGFAIRKEVTGAAATLVPTNTSFSVGFSYEQGGETVTGSLDVPADGSLVAGPQDLPAGTVVSFTEAALPPIAGVVWGEPTIDPATLTVAADQVVTVTVTNTASVAPPTPTPSPTPPAPPTPPSPSAPDEIAETGASGVGALFAAAVFTFAAGAVATAFARRRRIRVSD</sequence>
<evidence type="ECO:0000256" key="2">
    <source>
        <dbReference type="SAM" id="Phobius"/>
    </source>
</evidence>
<dbReference type="RefSeq" id="WP_153684504.1">
    <property type="nucleotide sequence ID" value="NZ_WJIF01000004.1"/>
</dbReference>
<proteinExistence type="predicted"/>
<organism evidence="5 6">
    <name type="scientific">Agromyces agglutinans</name>
    <dbReference type="NCBI Taxonomy" id="2662258"/>
    <lineage>
        <taxon>Bacteria</taxon>
        <taxon>Bacillati</taxon>
        <taxon>Actinomycetota</taxon>
        <taxon>Actinomycetes</taxon>
        <taxon>Micrococcales</taxon>
        <taxon>Microbacteriaceae</taxon>
        <taxon>Agromyces</taxon>
    </lineage>
</organism>
<accession>A0A6I2FGH1</accession>
<gene>
    <name evidence="5" type="ORF">GE115_09220</name>
</gene>
<evidence type="ECO:0000259" key="4">
    <source>
        <dbReference type="Pfam" id="PF20597"/>
    </source>
</evidence>
<feature type="transmembrane region" description="Helical" evidence="2">
    <location>
        <begin position="623"/>
        <end position="644"/>
    </location>
</feature>
<feature type="region of interest" description="Disordered" evidence="1">
    <location>
        <begin position="1"/>
        <end position="26"/>
    </location>
</feature>
<dbReference type="NCBIfam" id="TIGR04215">
    <property type="entry name" value="choice_anch_A"/>
    <property type="match status" value="1"/>
</dbReference>
<feature type="compositionally biased region" description="Pro residues" evidence="1">
    <location>
        <begin position="591"/>
        <end position="610"/>
    </location>
</feature>
<dbReference type="Pfam" id="PF20597">
    <property type="entry name" value="pAdhesive_15"/>
    <property type="match status" value="1"/>
</dbReference>
<dbReference type="InterPro" id="IPR026588">
    <property type="entry name" value="Choice_anch_A"/>
</dbReference>
<keyword evidence="2" id="KW-1133">Transmembrane helix</keyword>
<dbReference type="EMBL" id="WJIF01000004">
    <property type="protein sequence ID" value="MRG60048.1"/>
    <property type="molecule type" value="Genomic_DNA"/>
</dbReference>
<dbReference type="AlphaFoldDB" id="A0A6I2FGH1"/>
<dbReference type="Proteomes" id="UP000431080">
    <property type="component" value="Unassembled WGS sequence"/>
</dbReference>
<protein>
    <submittedName>
        <fullName evidence="5">Choice-of-anchor A family protein</fullName>
    </submittedName>
</protein>
<name>A0A6I2FGH1_9MICO</name>
<dbReference type="InterPro" id="IPR046022">
    <property type="entry name" value="DUF5979"/>
</dbReference>
<keyword evidence="2" id="KW-0812">Transmembrane</keyword>
<evidence type="ECO:0000313" key="6">
    <source>
        <dbReference type="Proteomes" id="UP000431080"/>
    </source>
</evidence>
<comment type="caution">
    <text evidence="5">The sequence shown here is derived from an EMBL/GenBank/DDBJ whole genome shotgun (WGS) entry which is preliminary data.</text>
</comment>
<evidence type="ECO:0000259" key="3">
    <source>
        <dbReference type="Pfam" id="PF19407"/>
    </source>
</evidence>
<keyword evidence="2" id="KW-0472">Membrane</keyword>
<feature type="region of interest" description="Disordered" evidence="1">
    <location>
        <begin position="587"/>
        <end position="617"/>
    </location>
</feature>
<feature type="domain" description="DUF5979" evidence="3">
    <location>
        <begin position="379"/>
        <end position="479"/>
    </location>
</feature>
<feature type="domain" description="Choice-of-anchor A" evidence="4">
    <location>
        <begin position="100"/>
        <end position="338"/>
    </location>
</feature>
<feature type="domain" description="DUF5979" evidence="3">
    <location>
        <begin position="488"/>
        <end position="586"/>
    </location>
</feature>
<keyword evidence="6" id="KW-1185">Reference proteome</keyword>
<reference evidence="5 6" key="1">
    <citation type="submission" date="2019-10" db="EMBL/GenBank/DDBJ databases">
        <authorList>
            <person name="Nie G."/>
            <person name="Ming H."/>
            <person name="Yi B."/>
        </authorList>
    </citation>
    <scope>NUCLEOTIDE SEQUENCE [LARGE SCALE GENOMIC DNA]</scope>
    <source>
        <strain evidence="5 6">CFH 90414</strain>
    </source>
</reference>
<dbReference type="Pfam" id="PF19407">
    <property type="entry name" value="DUF5979"/>
    <property type="match status" value="2"/>
</dbReference>